<dbReference type="EMBL" id="JAHLPM010000004">
    <property type="protein sequence ID" value="MBU5437516.1"/>
    <property type="molecule type" value="Genomic_DNA"/>
</dbReference>
<accession>A0ABS6E3V5</accession>
<keyword evidence="2" id="KW-1185">Reference proteome</keyword>
<name>A0ABS6E3V5_9FIRM</name>
<dbReference type="Proteomes" id="UP000749471">
    <property type="component" value="Unassembled WGS sequence"/>
</dbReference>
<sequence>MKRKGFLFFKVLIGVFLLGIIAVTALPTISSVYNNFNILKDKMEMIYIGEMIVEKIKAFNDDYLEDDYIFDMKLHHLIEELRLNDSVKITLPREDKEFDYYCTVLKNGDHSDIWELYVTVYPKEEESRLKNVEYKVYLPKK</sequence>
<comment type="caution">
    <text evidence="1">The sequence shown here is derived from an EMBL/GenBank/DDBJ whole genome shotgun (WGS) entry which is preliminary data.</text>
</comment>
<evidence type="ECO:0008006" key="3">
    <source>
        <dbReference type="Google" id="ProtNLM"/>
    </source>
</evidence>
<evidence type="ECO:0000313" key="2">
    <source>
        <dbReference type="Proteomes" id="UP000749471"/>
    </source>
</evidence>
<reference evidence="1 2" key="1">
    <citation type="submission" date="2021-06" db="EMBL/GenBank/DDBJ databases">
        <authorList>
            <person name="Sun Q."/>
            <person name="Li D."/>
        </authorList>
    </citation>
    <scope>NUCLEOTIDE SEQUENCE [LARGE SCALE GENOMIC DNA]</scope>
    <source>
        <strain evidence="1 2">MSJ-40</strain>
    </source>
</reference>
<organism evidence="1 2">
    <name type="scientific">Tissierella simiarum</name>
    <dbReference type="NCBI Taxonomy" id="2841534"/>
    <lineage>
        <taxon>Bacteria</taxon>
        <taxon>Bacillati</taxon>
        <taxon>Bacillota</taxon>
        <taxon>Tissierellia</taxon>
        <taxon>Tissierellales</taxon>
        <taxon>Tissierellaceae</taxon>
        <taxon>Tissierella</taxon>
    </lineage>
</organism>
<protein>
    <recommendedName>
        <fullName evidence="3">Type II secretion system protein</fullName>
    </recommendedName>
</protein>
<proteinExistence type="predicted"/>
<gene>
    <name evidence="1" type="ORF">KQI42_05830</name>
</gene>
<evidence type="ECO:0000313" key="1">
    <source>
        <dbReference type="EMBL" id="MBU5437516.1"/>
    </source>
</evidence>
<dbReference type="RefSeq" id="WP_216517719.1">
    <property type="nucleotide sequence ID" value="NZ_JAHLPM010000004.1"/>
</dbReference>